<dbReference type="OrthoDB" id="9810361at2"/>
<keyword evidence="2" id="KW-1185">Reference proteome</keyword>
<protein>
    <submittedName>
        <fullName evidence="1">Fe-S oxidoreductase</fullName>
    </submittedName>
</protein>
<comment type="caution">
    <text evidence="1">The sequence shown here is derived from an EMBL/GenBank/DDBJ whole genome shotgun (WGS) entry which is preliminary data.</text>
</comment>
<dbReference type="InterPro" id="IPR005358">
    <property type="entry name" value="Puta_zinc/iron-chelating_dom"/>
</dbReference>
<proteinExistence type="predicted"/>
<name>A0A0V8J766_9BACL</name>
<organism evidence="1 2">
    <name type="scientific">Fictibacillus enclensis</name>
    <dbReference type="NCBI Taxonomy" id="1017270"/>
    <lineage>
        <taxon>Bacteria</taxon>
        <taxon>Bacillati</taxon>
        <taxon>Bacillota</taxon>
        <taxon>Bacilli</taxon>
        <taxon>Bacillales</taxon>
        <taxon>Fictibacillaceae</taxon>
        <taxon>Fictibacillus</taxon>
    </lineage>
</organism>
<sequence length="114" mass="13055">MSVLPCQGCKGLCCGPVAVTETELKKIRKKVKSMPRKLRNELEQQTRFFGTCIFYDMEKDRCGIYSARPEVCQKFGYHKELVCFKNPGLAVDGQPLEHKTIGVLSVDYTWNDFK</sequence>
<evidence type="ECO:0000313" key="1">
    <source>
        <dbReference type="EMBL" id="KSU83042.1"/>
    </source>
</evidence>
<dbReference type="Pfam" id="PF03692">
    <property type="entry name" value="CxxCxxCC"/>
    <property type="match status" value="1"/>
</dbReference>
<evidence type="ECO:0000313" key="2">
    <source>
        <dbReference type="Proteomes" id="UP000054099"/>
    </source>
</evidence>
<reference evidence="1 2" key="1">
    <citation type="journal article" date="2014" name="Antonie Van Leeuwenhoek">
        <title>Fictibacillus enclensis sp. nov., isolated from marine sediment.</title>
        <authorList>
            <person name="Dastager S.G."/>
            <person name="Mawlankar R."/>
            <person name="Srinivasan K."/>
            <person name="Tang S.K."/>
            <person name="Lee J.C."/>
            <person name="Ramana V.V."/>
            <person name="Shouche Y.S."/>
        </authorList>
    </citation>
    <scope>NUCLEOTIDE SEQUENCE [LARGE SCALE GENOMIC DNA]</scope>
    <source>
        <strain evidence="1 2">NIO-1003</strain>
    </source>
</reference>
<dbReference type="Proteomes" id="UP000054099">
    <property type="component" value="Unassembled WGS sequence"/>
</dbReference>
<gene>
    <name evidence="1" type="ORF">AS030_10640</name>
</gene>
<accession>A0A0V8J766</accession>
<dbReference type="RefSeq" id="WP_061971775.1">
    <property type="nucleotide sequence ID" value="NZ_FMAV01000002.1"/>
</dbReference>
<dbReference type="EMBL" id="LNQN01000002">
    <property type="protein sequence ID" value="KSU83042.1"/>
    <property type="molecule type" value="Genomic_DNA"/>
</dbReference>
<dbReference type="AlphaFoldDB" id="A0A0V8J766"/>